<organism evidence="2 3">
    <name type="scientific">Sinobaca qinghaiensis</name>
    <dbReference type="NCBI Taxonomy" id="342944"/>
    <lineage>
        <taxon>Bacteria</taxon>
        <taxon>Bacillati</taxon>
        <taxon>Bacillota</taxon>
        <taxon>Bacilli</taxon>
        <taxon>Bacillales</taxon>
        <taxon>Sporolactobacillaceae</taxon>
        <taxon>Sinobaca</taxon>
    </lineage>
</organism>
<gene>
    <name evidence="2" type="ORF">ATL39_3498</name>
</gene>
<protein>
    <submittedName>
        <fullName evidence="2">PilZ domain-containing protein</fullName>
    </submittedName>
</protein>
<evidence type="ECO:0000313" key="2">
    <source>
        <dbReference type="EMBL" id="RKD67597.1"/>
    </source>
</evidence>
<dbReference type="Proteomes" id="UP000285120">
    <property type="component" value="Unassembled WGS sequence"/>
</dbReference>
<sequence length="129" mass="15476">MSNQRRDVRFNFESHPIEGMFSIYKMQEEIIDSKPARMYLQDLSAGGLRFSSRLDIPLSEDVMYCFTFQTLQTPFKLYGCIQRKEKEGSRYYYGVKLVHSDRQMRLKIIQIVNRLAINRRKRERLIKGR</sequence>
<dbReference type="SUPFAM" id="SSF141371">
    <property type="entry name" value="PilZ domain-like"/>
    <property type="match status" value="1"/>
</dbReference>
<dbReference type="Pfam" id="PF07238">
    <property type="entry name" value="PilZ"/>
    <property type="match status" value="1"/>
</dbReference>
<evidence type="ECO:0000259" key="1">
    <source>
        <dbReference type="Pfam" id="PF07238"/>
    </source>
</evidence>
<dbReference type="RefSeq" id="WP_170146976.1">
    <property type="nucleotide sequence ID" value="NZ_RAPK01000014.1"/>
</dbReference>
<proteinExistence type="predicted"/>
<comment type="caution">
    <text evidence="2">The sequence shown here is derived from an EMBL/GenBank/DDBJ whole genome shotgun (WGS) entry which is preliminary data.</text>
</comment>
<keyword evidence="3" id="KW-1185">Reference proteome</keyword>
<dbReference type="EMBL" id="RAPK01000014">
    <property type="protein sequence ID" value="RKD67597.1"/>
    <property type="molecule type" value="Genomic_DNA"/>
</dbReference>
<dbReference type="AlphaFoldDB" id="A0A419UTW6"/>
<evidence type="ECO:0000313" key="3">
    <source>
        <dbReference type="Proteomes" id="UP000285120"/>
    </source>
</evidence>
<reference evidence="2 3" key="1">
    <citation type="submission" date="2018-09" db="EMBL/GenBank/DDBJ databases">
        <title>Genomic Encyclopedia of Archaeal and Bacterial Type Strains, Phase II (KMG-II): from individual species to whole genera.</title>
        <authorList>
            <person name="Goeker M."/>
        </authorList>
    </citation>
    <scope>NUCLEOTIDE SEQUENCE [LARGE SCALE GENOMIC DNA]</scope>
    <source>
        <strain evidence="2 3">DSM 17008</strain>
    </source>
</reference>
<dbReference type="InterPro" id="IPR009875">
    <property type="entry name" value="PilZ_domain"/>
</dbReference>
<feature type="domain" description="PilZ" evidence="1">
    <location>
        <begin position="35"/>
        <end position="113"/>
    </location>
</feature>
<name>A0A419UTW6_9BACL</name>
<accession>A0A419UTW6</accession>
<dbReference type="GO" id="GO:0035438">
    <property type="term" value="F:cyclic-di-GMP binding"/>
    <property type="evidence" value="ECO:0007669"/>
    <property type="project" value="InterPro"/>
</dbReference>